<feature type="transmembrane region" description="Helical" evidence="2">
    <location>
        <begin position="50"/>
        <end position="79"/>
    </location>
</feature>
<keyword evidence="4" id="KW-0067">ATP-binding</keyword>
<evidence type="ECO:0000313" key="5">
    <source>
        <dbReference type="Proteomes" id="UP000236333"/>
    </source>
</evidence>
<feature type="compositionally biased region" description="Acidic residues" evidence="1">
    <location>
        <begin position="1275"/>
        <end position="1317"/>
    </location>
</feature>
<accession>A0A2J7ZM99</accession>
<dbReference type="InterPro" id="IPR027417">
    <property type="entry name" value="P-loop_NTPase"/>
</dbReference>
<organism evidence="4 5">
    <name type="scientific">Tetrabaena socialis</name>
    <dbReference type="NCBI Taxonomy" id="47790"/>
    <lineage>
        <taxon>Eukaryota</taxon>
        <taxon>Viridiplantae</taxon>
        <taxon>Chlorophyta</taxon>
        <taxon>core chlorophytes</taxon>
        <taxon>Chlorophyceae</taxon>
        <taxon>CS clade</taxon>
        <taxon>Chlamydomonadales</taxon>
        <taxon>Tetrabaenaceae</taxon>
        <taxon>Tetrabaena</taxon>
    </lineage>
</organism>
<comment type="caution">
    <text evidence="4">The sequence shown here is derived from an EMBL/GenBank/DDBJ whole genome shotgun (WGS) entry which is preliminary data.</text>
</comment>
<dbReference type="EMBL" id="PGGS01000909">
    <property type="protein sequence ID" value="PNH01399.1"/>
    <property type="molecule type" value="Genomic_DNA"/>
</dbReference>
<evidence type="ECO:0000259" key="3">
    <source>
        <dbReference type="Pfam" id="PF00271"/>
    </source>
</evidence>
<keyword evidence="2" id="KW-0472">Membrane</keyword>
<keyword evidence="2" id="KW-0812">Transmembrane</keyword>
<keyword evidence="5" id="KW-1185">Reference proteome</keyword>
<evidence type="ECO:0000256" key="1">
    <source>
        <dbReference type="SAM" id="MobiDB-lite"/>
    </source>
</evidence>
<keyword evidence="4" id="KW-0547">Nucleotide-binding</keyword>
<gene>
    <name evidence="4" type="ORF">TSOC_012723</name>
</gene>
<protein>
    <submittedName>
        <fullName evidence="4">Putative helicase</fullName>
    </submittedName>
</protein>
<keyword evidence="4" id="KW-0347">Helicase</keyword>
<keyword evidence="2" id="KW-1133">Transmembrane helix</keyword>
<dbReference type="Gene3D" id="3.40.50.300">
    <property type="entry name" value="P-loop containing nucleotide triphosphate hydrolases"/>
    <property type="match status" value="1"/>
</dbReference>
<evidence type="ECO:0000313" key="4">
    <source>
        <dbReference type="EMBL" id="PNH01399.1"/>
    </source>
</evidence>
<dbReference type="Gene3D" id="3.40.50.10810">
    <property type="entry name" value="Tandem AAA-ATPase domain"/>
    <property type="match status" value="1"/>
</dbReference>
<dbReference type="GO" id="GO:0004386">
    <property type="term" value="F:helicase activity"/>
    <property type="evidence" value="ECO:0007669"/>
    <property type="project" value="UniProtKB-KW"/>
</dbReference>
<feature type="compositionally biased region" description="Acidic residues" evidence="1">
    <location>
        <begin position="351"/>
        <end position="369"/>
    </location>
</feature>
<evidence type="ECO:0000256" key="2">
    <source>
        <dbReference type="SAM" id="Phobius"/>
    </source>
</evidence>
<feature type="domain" description="Helicase C-terminal" evidence="3">
    <location>
        <begin position="796"/>
        <end position="849"/>
    </location>
</feature>
<dbReference type="OrthoDB" id="561233at2759"/>
<dbReference type="InterPro" id="IPR038718">
    <property type="entry name" value="SNF2-like_sf"/>
</dbReference>
<feature type="region of interest" description="Disordered" evidence="1">
    <location>
        <begin position="1274"/>
        <end position="1317"/>
    </location>
</feature>
<dbReference type="InterPro" id="IPR001650">
    <property type="entry name" value="Helicase_C-like"/>
</dbReference>
<dbReference type="Pfam" id="PF00271">
    <property type="entry name" value="Helicase_C"/>
    <property type="match status" value="1"/>
</dbReference>
<keyword evidence="4" id="KW-0378">Hydrolase</keyword>
<name>A0A2J7ZM99_9CHLO</name>
<reference evidence="4 5" key="1">
    <citation type="journal article" date="2017" name="Mol. Biol. Evol.">
        <title>The 4-celled Tetrabaena socialis nuclear genome reveals the essential components for genetic control of cell number at the origin of multicellularity in the volvocine lineage.</title>
        <authorList>
            <person name="Featherston J."/>
            <person name="Arakaki Y."/>
            <person name="Hanschen E.R."/>
            <person name="Ferris P.J."/>
            <person name="Michod R.E."/>
            <person name="Olson B.J.S.C."/>
            <person name="Nozaki H."/>
            <person name="Durand P.M."/>
        </authorList>
    </citation>
    <scope>NUCLEOTIDE SEQUENCE [LARGE SCALE GENOMIC DNA]</scope>
    <source>
        <strain evidence="4 5">NIES-571</strain>
    </source>
</reference>
<feature type="region of interest" description="Disordered" evidence="1">
    <location>
        <begin position="346"/>
        <end position="369"/>
    </location>
</feature>
<sequence length="1339" mass="146417">MSVLDLINTSKVAWGLGTVTMQLGARYVVGDLTEMQNKVLGTMVAKRIVLCGMIFIATRDIVIAIILTAAIHAVLTWLFNEKSGLCVVPMSARPSRLESTAVSMVTPEQYAGAVLTLQRYRDQNGLPTLVSGAAVEAVRELARRRYGLDELGLNELGLNDLDAFVTVFRKYGGVHAPLPVEMGYALLEAATGSRGAPWVAMQDAIIGCALCLGTSDMYKADGMLFGTDIVSFAIEHGDRGLINRLGKRYLNSLLSDWLKTDLEKLHEVASLIDASRINFPMMGRVLGMSIANDVGGASPSPSTSEAIKMVDAVAALFRPHNKPLPLLEVVVRSVRKKLDPWDVPRRTAIVDDQEDDQEDDPDDQDDQDDSVVDITAVVAHLMAQPDVDTTRMRDVLHALTAWGYKGTGEDMDAHAQRLIAQRYAFIGFLKFANQVAKMTDAEIVEAYAKHLFIIDEAHNLRSQKESGSKPAYRALQRVLRLCHGTKILLLTATPMFNDAREIVDLVNLLLINDNRPLLKRSAIFSDEGTLLDGETFARACVGYVSHVSGRNPLRFPIIFDPTVDKDPALVQAHRLPTLDVSGESIPGAMRIKATCIVGSVMSAGQYKQYIESGAGDLPPAYIDDFQEDDEPGKDAVEDVEGIPPSFRPGFEVSNLSFPLVPGHRIKGSSSMFWSCFHRLPGKEFAVEYMPGSPAAAHGGFLAARNLGRWSCKFKTILDRILTSTGITFVYSRFLWAGLVPFAIALEHAGFRRHGQRGILADKHKETDDSQGSYIILTSDTRLCSRSTFARDLATAVSRVNASGSVVRVILACGVATEGIDFKCVRSVHLVDPWYHNNKVNQIIGRASRNCSHGELPVPARNVTVYMHASLPPAHIQRARETVDLHAYRISEFKQSKISIVEGLLKAISVDCELNRHAQQRESLLKTTVDLVTAQGSGVKRYRVSQKLDATSGTCIVDAGTKEYGTDSSTYDPWFHADDSIKLHLRAIVHSFKASHRYIMNAAELQDAVQARTGARFKKHIFLYALQHGIETSTLLYRGGVYLLKPAGSTAIDDLASCPMIVPVQSVADAKSNHRSSIIREKVKIIPKEIGSNIREVILAKLQNKLEGSCTRHGYVRPGSVKIHELSPGRIEGSSLNGDILYTVLVLADICNPIPGQTVPARIVNSNKFALLAHSGIEIDGKYTTILETVITRYQSGSVDNQLVDSVRVGDDVFVEVMGKTFELNDNKISICGRLLRTVGAGGGKRPLLSTAVINADLNDVDEVNDDADVVSVDLAESDDADPGSGDEEEDEDEARSEADVEEEEEEGQVDDEEIDDDFEAMTVDDDDFASEVAGPVVGR</sequence>
<proteinExistence type="predicted"/>
<dbReference type="Proteomes" id="UP000236333">
    <property type="component" value="Unassembled WGS sequence"/>
</dbReference>
<dbReference type="SUPFAM" id="SSF52540">
    <property type="entry name" value="P-loop containing nucleoside triphosphate hydrolases"/>
    <property type="match status" value="1"/>
</dbReference>